<feature type="transmembrane region" description="Helical" evidence="8">
    <location>
        <begin position="186"/>
        <end position="207"/>
    </location>
</feature>
<evidence type="ECO:0000313" key="10">
    <source>
        <dbReference type="Proteomes" id="UP000694866"/>
    </source>
</evidence>
<dbReference type="PROSITE" id="PS00221">
    <property type="entry name" value="MIP"/>
    <property type="match status" value="1"/>
</dbReference>
<evidence type="ECO:0000256" key="2">
    <source>
        <dbReference type="ARBA" id="ARBA00006175"/>
    </source>
</evidence>
<dbReference type="KEGG" id="fas:105270988"/>
<dbReference type="GeneID" id="105270988"/>
<evidence type="ECO:0000256" key="6">
    <source>
        <dbReference type="ARBA" id="ARBA00023136"/>
    </source>
</evidence>
<keyword evidence="10" id="KW-1185">Reference proteome</keyword>
<dbReference type="PANTHER" id="PTHR19139:SF270">
    <property type="entry name" value="ENTOMOGLYCEROPORIN 1-RELATED"/>
    <property type="match status" value="1"/>
</dbReference>
<feature type="transmembrane region" description="Helical" evidence="8">
    <location>
        <begin position="92"/>
        <end position="112"/>
    </location>
</feature>
<dbReference type="RefSeq" id="XP_011310561.1">
    <property type="nucleotide sequence ID" value="XM_011312259.1"/>
</dbReference>
<reference evidence="11" key="2">
    <citation type="submission" date="2025-04" db="UniProtKB">
        <authorList>
            <consortium name="RefSeq"/>
        </authorList>
    </citation>
    <scope>IDENTIFICATION</scope>
    <source>
        <strain evidence="11">USDA-PBARC FA_bdor</strain>
        <tissue evidence="11">Whole organism</tissue>
    </source>
</reference>
<keyword evidence="5 8" id="KW-1133">Transmembrane helix</keyword>
<sequence length="298" mass="31981">MEQNNISIVTSNGITENVNGKVKTTISLPSAARLSNAAKIKAPWLKDLFEEESSVWDTLKCGLAEFIGTGLLVFLGCMGCVGSLGGNPPEPLQISFVFGLAVMLIIQSIGHISGAHINPSITVGSVVLGKKSLKVASVYLFAQCLGAIAGYGMLKVITPQRLLHAGDPVKIDSFCVTNLNENISVIQGLLGEIMATAVLMFMTCAIWDARNERNTDSIAIKFGLTVTVLCLAVAPYTGCSMNPARSLGPAIWNNSWSHHWIYWFGPLGGALIASVLYRSIFSLRPEGSERPREQKAEI</sequence>
<dbReference type="InterPro" id="IPR000425">
    <property type="entry name" value="MIP"/>
</dbReference>
<dbReference type="InterPro" id="IPR034294">
    <property type="entry name" value="Aquaporin_transptr"/>
</dbReference>
<keyword evidence="3 7" id="KW-0813">Transport</keyword>
<dbReference type="PANTHER" id="PTHR19139">
    <property type="entry name" value="AQUAPORIN TRANSPORTER"/>
    <property type="match status" value="1"/>
</dbReference>
<gene>
    <name evidence="9" type="primary">AQP</name>
    <name evidence="11" type="synonym">LOC105270988</name>
    <name evidence="9" type="ORF">g.6547</name>
</gene>
<feature type="transmembrane region" description="Helical" evidence="8">
    <location>
        <begin position="219"/>
        <end position="238"/>
    </location>
</feature>
<accession>A0A9R1U824</accession>
<evidence type="ECO:0000256" key="7">
    <source>
        <dbReference type="RuleBase" id="RU000477"/>
    </source>
</evidence>
<evidence type="ECO:0000256" key="5">
    <source>
        <dbReference type="ARBA" id="ARBA00022989"/>
    </source>
</evidence>
<dbReference type="AlphaFoldDB" id="A0A0C9Q2R0"/>
<protein>
    <submittedName>
        <fullName evidence="9">AQP protein</fullName>
    </submittedName>
    <submittedName>
        <fullName evidence="11">Aquaporin AQPAe.a</fullName>
    </submittedName>
</protein>
<dbReference type="EMBL" id="GBYB01008263">
    <property type="protein sequence ID" value="JAG78030.1"/>
    <property type="molecule type" value="Transcribed_RNA"/>
</dbReference>
<accession>A0A0C9Q2R0</accession>
<dbReference type="CDD" id="cd00333">
    <property type="entry name" value="MIP"/>
    <property type="match status" value="1"/>
</dbReference>
<dbReference type="SUPFAM" id="SSF81338">
    <property type="entry name" value="Aquaporin-like"/>
    <property type="match status" value="1"/>
</dbReference>
<dbReference type="GO" id="GO:0015267">
    <property type="term" value="F:channel activity"/>
    <property type="evidence" value="ECO:0007669"/>
    <property type="project" value="InterPro"/>
</dbReference>
<evidence type="ECO:0000313" key="11">
    <source>
        <dbReference type="RefSeq" id="XP_011310561.1"/>
    </source>
</evidence>
<feature type="transmembrane region" description="Helical" evidence="8">
    <location>
        <begin position="260"/>
        <end position="280"/>
    </location>
</feature>
<reference evidence="9" key="1">
    <citation type="submission" date="2015-01" db="EMBL/GenBank/DDBJ databases">
        <title>Transcriptome Assembly of Fopius arisanus.</title>
        <authorList>
            <person name="Geib S."/>
        </authorList>
    </citation>
    <scope>NUCLEOTIDE SEQUENCE</scope>
</reference>
<evidence type="ECO:0000256" key="4">
    <source>
        <dbReference type="ARBA" id="ARBA00022692"/>
    </source>
</evidence>
<proteinExistence type="inferred from homology"/>
<comment type="subcellular location">
    <subcellularLocation>
        <location evidence="1">Membrane</location>
        <topology evidence="1">Multi-pass membrane protein</topology>
    </subcellularLocation>
</comment>
<comment type="similarity">
    <text evidence="2 7">Belongs to the MIP/aquaporin (TC 1.A.8) family.</text>
</comment>
<dbReference type="InterPro" id="IPR022357">
    <property type="entry name" value="MIP_CS"/>
</dbReference>
<feature type="transmembrane region" description="Helical" evidence="8">
    <location>
        <begin position="66"/>
        <end position="86"/>
    </location>
</feature>
<evidence type="ECO:0000256" key="1">
    <source>
        <dbReference type="ARBA" id="ARBA00004141"/>
    </source>
</evidence>
<dbReference type="NCBIfam" id="TIGR00861">
    <property type="entry name" value="MIP"/>
    <property type="match status" value="1"/>
</dbReference>
<name>A0A0C9Q2R0_9HYME</name>
<evidence type="ECO:0000256" key="8">
    <source>
        <dbReference type="SAM" id="Phobius"/>
    </source>
</evidence>
<keyword evidence="6 8" id="KW-0472">Membrane</keyword>
<organism evidence="9">
    <name type="scientific">Fopius arisanus</name>
    <dbReference type="NCBI Taxonomy" id="64838"/>
    <lineage>
        <taxon>Eukaryota</taxon>
        <taxon>Metazoa</taxon>
        <taxon>Ecdysozoa</taxon>
        <taxon>Arthropoda</taxon>
        <taxon>Hexapoda</taxon>
        <taxon>Insecta</taxon>
        <taxon>Pterygota</taxon>
        <taxon>Neoptera</taxon>
        <taxon>Endopterygota</taxon>
        <taxon>Hymenoptera</taxon>
        <taxon>Apocrita</taxon>
        <taxon>Ichneumonoidea</taxon>
        <taxon>Braconidae</taxon>
        <taxon>Opiinae</taxon>
        <taxon>Fopius</taxon>
    </lineage>
</organism>
<dbReference type="OrthoDB" id="3222at2759"/>
<dbReference type="Proteomes" id="UP000694866">
    <property type="component" value="Unplaced"/>
</dbReference>
<evidence type="ECO:0000256" key="3">
    <source>
        <dbReference type="ARBA" id="ARBA00022448"/>
    </source>
</evidence>
<keyword evidence="4 7" id="KW-0812">Transmembrane</keyword>
<dbReference type="InterPro" id="IPR023271">
    <property type="entry name" value="Aquaporin-like"/>
</dbReference>
<dbReference type="Gene3D" id="1.20.1080.10">
    <property type="entry name" value="Glycerol uptake facilitator protein"/>
    <property type="match status" value="1"/>
</dbReference>
<dbReference type="PRINTS" id="PR00783">
    <property type="entry name" value="MINTRINSICP"/>
</dbReference>
<dbReference type="Pfam" id="PF00230">
    <property type="entry name" value="MIP"/>
    <property type="match status" value="1"/>
</dbReference>
<evidence type="ECO:0000313" key="9">
    <source>
        <dbReference type="EMBL" id="JAG78030.1"/>
    </source>
</evidence>
<dbReference type="GO" id="GO:0005886">
    <property type="term" value="C:plasma membrane"/>
    <property type="evidence" value="ECO:0007669"/>
    <property type="project" value="TreeGrafter"/>
</dbReference>
<feature type="transmembrane region" description="Helical" evidence="8">
    <location>
        <begin position="133"/>
        <end position="154"/>
    </location>
</feature>